<evidence type="ECO:0000259" key="1">
    <source>
        <dbReference type="Pfam" id="PF13676"/>
    </source>
</evidence>
<dbReference type="RefSeq" id="WP_192461044.1">
    <property type="nucleotide sequence ID" value="NZ_JACYFJ010000001.1"/>
</dbReference>
<dbReference type="Pfam" id="PF13676">
    <property type="entry name" value="TIR_2"/>
    <property type="match status" value="1"/>
</dbReference>
<name>A0ABV8JM82_9FLAO</name>
<dbReference type="InterPro" id="IPR027417">
    <property type="entry name" value="P-loop_NTPase"/>
</dbReference>
<feature type="domain" description="TIR" evidence="1">
    <location>
        <begin position="357"/>
        <end position="454"/>
    </location>
</feature>
<evidence type="ECO:0000313" key="3">
    <source>
        <dbReference type="Proteomes" id="UP001595814"/>
    </source>
</evidence>
<sequence length="495" mass="56991">MKAYLEDVFKTSGIPTYTFVKPAEYNSILVSLRTKGRCLVVEGPSGIGKTTCVIKVIEELGLNANITSLTARKKDDLEFIRILPEFDNLGTVIIDDFHLLELDLKSAIADYMKVLADEERTDDKLILIGINKAGDSLVQIAGDLNNRIDTIKFEQNPENKISELISLGEKVLNINFNTKEEIINLAKGSFHIAQLLSKETCTQAHVLETVSDKTKIDQSIEVIKEKVLSDFERIFYPKARKFAVGNRLRREGRAPYLHLLYWLSLSEEWSIQIDDIYLKYPDNKLSVSQVVDKGFLEGIIRDNEELKDVIHYDPNSRVLAVEDPKFMFYLRNILWSKFSKKVGYISLSFSNKYDYALSFAGENRDLASKINDLLLEREVSVFYDKNEQARILAENVEDYLAPIYKSEAFYVIVLMSKDYPKKIWTKFESDNFKERFGTNSIIPIWYVDNYPGYFDDTHKLGGLSFDQTKDLNNQAEEIVEVLTKKLFETRTEQKQ</sequence>
<reference evidence="3" key="1">
    <citation type="journal article" date="2019" name="Int. J. Syst. Evol. Microbiol.">
        <title>The Global Catalogue of Microorganisms (GCM) 10K type strain sequencing project: providing services to taxonomists for standard genome sequencing and annotation.</title>
        <authorList>
            <consortium name="The Broad Institute Genomics Platform"/>
            <consortium name="The Broad Institute Genome Sequencing Center for Infectious Disease"/>
            <person name="Wu L."/>
            <person name="Ma J."/>
        </authorList>
    </citation>
    <scope>NUCLEOTIDE SEQUENCE [LARGE SCALE GENOMIC DNA]</scope>
    <source>
        <strain evidence="3">CECT 7477</strain>
    </source>
</reference>
<dbReference type="SUPFAM" id="SSF52540">
    <property type="entry name" value="P-loop containing nucleoside triphosphate hydrolases"/>
    <property type="match status" value="1"/>
</dbReference>
<dbReference type="Proteomes" id="UP001595814">
    <property type="component" value="Unassembled WGS sequence"/>
</dbReference>
<organism evidence="2 3">
    <name type="scientific">Euzebyella saccharophila</name>
    <dbReference type="NCBI Taxonomy" id="679664"/>
    <lineage>
        <taxon>Bacteria</taxon>
        <taxon>Pseudomonadati</taxon>
        <taxon>Bacteroidota</taxon>
        <taxon>Flavobacteriia</taxon>
        <taxon>Flavobacteriales</taxon>
        <taxon>Flavobacteriaceae</taxon>
        <taxon>Euzebyella</taxon>
    </lineage>
</organism>
<evidence type="ECO:0000313" key="2">
    <source>
        <dbReference type="EMBL" id="MFC4095246.1"/>
    </source>
</evidence>
<dbReference type="SUPFAM" id="SSF52200">
    <property type="entry name" value="Toll/Interleukin receptor TIR domain"/>
    <property type="match status" value="1"/>
</dbReference>
<protein>
    <submittedName>
        <fullName evidence="2">TIR domain-containing protein</fullName>
    </submittedName>
</protein>
<accession>A0ABV8JM82</accession>
<gene>
    <name evidence="2" type="ORF">ACFOUT_05130</name>
</gene>
<dbReference type="Gene3D" id="3.40.50.10140">
    <property type="entry name" value="Toll/interleukin-1 receptor homology (TIR) domain"/>
    <property type="match status" value="1"/>
</dbReference>
<proteinExistence type="predicted"/>
<comment type="caution">
    <text evidence="2">The sequence shown here is derived from an EMBL/GenBank/DDBJ whole genome shotgun (WGS) entry which is preliminary data.</text>
</comment>
<dbReference type="EMBL" id="JBHSAW010000004">
    <property type="protein sequence ID" value="MFC4095246.1"/>
    <property type="molecule type" value="Genomic_DNA"/>
</dbReference>
<dbReference type="InterPro" id="IPR035897">
    <property type="entry name" value="Toll_tir_struct_dom_sf"/>
</dbReference>
<dbReference type="InterPro" id="IPR000157">
    <property type="entry name" value="TIR_dom"/>
</dbReference>
<keyword evidence="3" id="KW-1185">Reference proteome</keyword>